<dbReference type="PANTHER" id="PTHR41532">
    <property type="entry name" value="FIXS PROTEIN"/>
    <property type="match status" value="1"/>
</dbReference>
<accession>A0ABY3MU37</accession>
<name>A0ABY3MU37_9GAMM</name>
<dbReference type="PANTHER" id="PTHR41532:SF1">
    <property type="entry name" value="FIXS PROTEIN"/>
    <property type="match status" value="1"/>
</dbReference>
<dbReference type="InterPro" id="IPR004714">
    <property type="entry name" value="Cyt_oxidase_maturation_cbb3"/>
</dbReference>
<evidence type="ECO:0000313" key="3">
    <source>
        <dbReference type="Proteomes" id="UP000815846"/>
    </source>
</evidence>
<keyword evidence="1" id="KW-1133">Transmembrane helix</keyword>
<keyword evidence="1" id="KW-0812">Transmembrane</keyword>
<sequence>MSIIYILIPIAIIFTALGIYFFFWAVKTEQFDDLEKQGMSILFDDEQRKNNTDEISIEKQMQEIKPEVQSDINKPN</sequence>
<keyword evidence="1" id="KW-0472">Membrane</keyword>
<feature type="transmembrane region" description="Helical" evidence="1">
    <location>
        <begin position="6"/>
        <end position="26"/>
    </location>
</feature>
<keyword evidence="3" id="KW-1185">Reference proteome</keyword>
<protein>
    <submittedName>
        <fullName evidence="2">Cbb3-type cytochrome oxidase assembly protein CcoS</fullName>
    </submittedName>
</protein>
<reference evidence="2 3" key="1">
    <citation type="submission" date="2019-08" db="EMBL/GenBank/DDBJ databases">
        <title>Microbe sample from Colwellia echini.</title>
        <authorList>
            <person name="Christiansen L."/>
            <person name="Pathiraja D."/>
            <person name="Schultz-Johansen M."/>
            <person name="Choi I.-G."/>
            <person name="Stougaard P."/>
        </authorList>
    </citation>
    <scope>NUCLEOTIDE SEQUENCE [LARGE SCALE GENOMIC DNA]</scope>
    <source>
        <strain evidence="2 3">A3</strain>
    </source>
</reference>
<gene>
    <name evidence="2" type="primary">ccoS</name>
    <name evidence="2" type="ORF">CWS31_014080</name>
</gene>
<dbReference type="EMBL" id="PJAI02000019">
    <property type="protein sequence ID" value="TYK64699.1"/>
    <property type="molecule type" value="Genomic_DNA"/>
</dbReference>
<evidence type="ECO:0000313" key="2">
    <source>
        <dbReference type="EMBL" id="TYK64699.1"/>
    </source>
</evidence>
<dbReference type="RefSeq" id="WP_101343036.1">
    <property type="nucleotide sequence ID" value="NZ_PJAI02000019.1"/>
</dbReference>
<dbReference type="NCBIfam" id="TIGR00847">
    <property type="entry name" value="ccoS"/>
    <property type="match status" value="1"/>
</dbReference>
<organism evidence="2 3">
    <name type="scientific">Colwellia echini</name>
    <dbReference type="NCBI Taxonomy" id="1982103"/>
    <lineage>
        <taxon>Bacteria</taxon>
        <taxon>Pseudomonadati</taxon>
        <taxon>Pseudomonadota</taxon>
        <taxon>Gammaproteobacteria</taxon>
        <taxon>Alteromonadales</taxon>
        <taxon>Colwelliaceae</taxon>
        <taxon>Colwellia</taxon>
    </lineage>
</organism>
<evidence type="ECO:0000256" key="1">
    <source>
        <dbReference type="SAM" id="Phobius"/>
    </source>
</evidence>
<comment type="caution">
    <text evidence="2">The sequence shown here is derived from an EMBL/GenBank/DDBJ whole genome shotgun (WGS) entry which is preliminary data.</text>
</comment>
<proteinExistence type="predicted"/>
<dbReference type="Proteomes" id="UP000815846">
    <property type="component" value="Unassembled WGS sequence"/>
</dbReference>
<dbReference type="Pfam" id="PF03597">
    <property type="entry name" value="FixS"/>
    <property type="match status" value="1"/>
</dbReference>